<name>A0AAT9UNG0_9POXV</name>
<dbReference type="Gene3D" id="3.10.100.10">
    <property type="entry name" value="Mannose-Binding Protein A, subunit A"/>
    <property type="match status" value="1"/>
</dbReference>
<dbReference type="Pfam" id="PF00059">
    <property type="entry name" value="Lectin_C"/>
    <property type="match status" value="1"/>
</dbReference>
<accession>A0AAT9UNG0</accession>
<gene>
    <name evidence="2" type="ORF">CDPV99-033</name>
</gene>
<dbReference type="SMART" id="SM00034">
    <property type="entry name" value="CLECT"/>
    <property type="match status" value="1"/>
</dbReference>
<dbReference type="SUPFAM" id="SSF56436">
    <property type="entry name" value="C-type lectin-like"/>
    <property type="match status" value="1"/>
</dbReference>
<proteinExistence type="predicted"/>
<feature type="domain" description="C-type lectin" evidence="1">
    <location>
        <begin position="29"/>
        <end position="132"/>
    </location>
</feature>
<evidence type="ECO:0000259" key="1">
    <source>
        <dbReference type="PROSITE" id="PS50041"/>
    </source>
</evidence>
<sequence length="134" mass="15569">MKYIIAFIILAAFIQCTLSIKCRSDYREFNGKCWQIKKDSRSRRSEAQTRCIQAGGYLARHLDDKDKKYLDVFTHQQGVKLWIGLSYKAAWDDGSEVLEGVVHGPKIDKCIYIKSKEYHSTNCNDEMGYVCMQR</sequence>
<dbReference type="EMBL" id="OQ865376">
    <property type="protein sequence ID" value="WHV01149.1"/>
    <property type="molecule type" value="Genomic_DNA"/>
</dbReference>
<dbReference type="CDD" id="cd00037">
    <property type="entry name" value="CLECT"/>
    <property type="match status" value="1"/>
</dbReference>
<evidence type="ECO:0000313" key="2">
    <source>
        <dbReference type="EMBL" id="WHV01149.1"/>
    </source>
</evidence>
<protein>
    <submittedName>
        <fullName evidence="2">C-type lectin-like protein</fullName>
    </submittedName>
</protein>
<organism evidence="2">
    <name type="scientific">Condorpox virus</name>
    <dbReference type="NCBI Taxonomy" id="3049970"/>
    <lineage>
        <taxon>Viruses</taxon>
        <taxon>Varidnaviria</taxon>
        <taxon>Bamfordvirae</taxon>
        <taxon>Nucleocytoviricota</taxon>
        <taxon>Pokkesviricetes</taxon>
        <taxon>Chitovirales</taxon>
        <taxon>Poxviridae</taxon>
        <taxon>Chordopoxvirinae</taxon>
        <taxon>Avipoxvirus</taxon>
    </lineage>
</organism>
<dbReference type="InterPro" id="IPR001304">
    <property type="entry name" value="C-type_lectin-like"/>
</dbReference>
<dbReference type="InterPro" id="IPR016186">
    <property type="entry name" value="C-type_lectin-like/link_sf"/>
</dbReference>
<reference evidence="2" key="1">
    <citation type="submission" date="2023-04" db="EMBL/GenBank/DDBJ databases">
        <title>Genomic characterization of avipoxvirus isolates from Andean condor (Vultur gryphus).</title>
        <authorList>
            <person name="Butt S.L."/>
            <person name="Do Nascimento G.M."/>
            <person name="Tripathy D.N."/>
            <person name="Diel D.G."/>
        </authorList>
    </citation>
    <scope>NUCLEOTIDE SEQUENCE</scope>
    <source>
        <strain evidence="2">CDPV99</strain>
    </source>
</reference>
<dbReference type="InterPro" id="IPR016187">
    <property type="entry name" value="CTDL_fold"/>
</dbReference>
<dbReference type="PROSITE" id="PS50041">
    <property type="entry name" value="C_TYPE_LECTIN_2"/>
    <property type="match status" value="1"/>
</dbReference>